<evidence type="ECO:0000259" key="14">
    <source>
        <dbReference type="PROSITE" id="PS50059"/>
    </source>
</evidence>
<dbReference type="Gene3D" id="1.10.3120.10">
    <property type="entry name" value="Trigger factor, C-terminal domain"/>
    <property type="match status" value="1"/>
</dbReference>
<dbReference type="InterPro" id="IPR001179">
    <property type="entry name" value="PPIase_FKBP_dom"/>
</dbReference>
<keyword evidence="7 11" id="KW-0143">Chaperone</keyword>
<dbReference type="Pfam" id="PF05698">
    <property type="entry name" value="Trigger_C"/>
    <property type="match status" value="1"/>
</dbReference>
<name>A0A1J5UFI0_9GAMM</name>
<dbReference type="Gene3D" id="3.10.50.40">
    <property type="match status" value="1"/>
</dbReference>
<comment type="subcellular location">
    <subcellularLocation>
        <location evidence="11">Cytoplasm</location>
    </subcellularLocation>
    <text evidence="11">About half TF is bound to the ribosome near the polypeptide exit tunnel while the other half is free in the cytoplasm.</text>
</comment>
<keyword evidence="5 11" id="KW-0132">Cell division</keyword>
<evidence type="ECO:0000256" key="11">
    <source>
        <dbReference type="HAMAP-Rule" id="MF_00303"/>
    </source>
</evidence>
<keyword evidence="9 11" id="KW-0131">Cell cycle</keyword>
<keyword evidence="6 11" id="KW-0697">Rotamase</keyword>
<dbReference type="GO" id="GO:0005737">
    <property type="term" value="C:cytoplasm"/>
    <property type="evidence" value="ECO:0007669"/>
    <property type="project" value="UniProtKB-SubCell"/>
</dbReference>
<comment type="similarity">
    <text evidence="2 11 13">Belongs to the FKBP-type PPIase family. Tig subfamily.</text>
</comment>
<dbReference type="EMBL" id="MIQH01000564">
    <property type="protein sequence ID" value="OIR24669.1"/>
    <property type="molecule type" value="Genomic_DNA"/>
</dbReference>
<evidence type="ECO:0000256" key="6">
    <source>
        <dbReference type="ARBA" id="ARBA00023110"/>
    </source>
</evidence>
<protein>
    <recommendedName>
        <fullName evidence="4 11">Trigger factor</fullName>
        <shortName evidence="11">TF</shortName>
        <ecNumber evidence="3 11">5.2.1.8</ecNumber>
    </recommendedName>
    <alternativeName>
        <fullName evidence="10 11">PPIase</fullName>
    </alternativeName>
</protein>
<evidence type="ECO:0000256" key="9">
    <source>
        <dbReference type="ARBA" id="ARBA00023306"/>
    </source>
</evidence>
<dbReference type="NCBIfam" id="TIGR00115">
    <property type="entry name" value="tig"/>
    <property type="match status" value="1"/>
</dbReference>
<gene>
    <name evidence="11" type="primary">tig</name>
    <name evidence="15" type="ORF">BGC33_11315</name>
</gene>
<dbReference type="GO" id="GO:0043335">
    <property type="term" value="P:protein unfolding"/>
    <property type="evidence" value="ECO:0007669"/>
    <property type="project" value="TreeGrafter"/>
</dbReference>
<dbReference type="InterPro" id="IPR008881">
    <property type="entry name" value="Trigger_fac_ribosome-bd_bac"/>
</dbReference>
<comment type="domain">
    <text evidence="11">Consists of 3 domains; the N-terminus binds the ribosome, the middle domain has PPIase activity, while the C-terminus has intrinsic chaperone activity on its own.</text>
</comment>
<dbReference type="InterPro" id="IPR027304">
    <property type="entry name" value="Trigger_fact/SurA_dom_sf"/>
</dbReference>
<evidence type="ECO:0000256" key="3">
    <source>
        <dbReference type="ARBA" id="ARBA00013194"/>
    </source>
</evidence>
<evidence type="ECO:0000256" key="1">
    <source>
        <dbReference type="ARBA" id="ARBA00000971"/>
    </source>
</evidence>
<dbReference type="GO" id="GO:0044183">
    <property type="term" value="F:protein folding chaperone"/>
    <property type="evidence" value="ECO:0007669"/>
    <property type="project" value="TreeGrafter"/>
</dbReference>
<sequence>MKTSLKTLDGLKRSFTVELPIDAFKKKTDQVLQKMASQVNIDGFRKGKVPIAIMRKQFGARASSDAVNEIVNDTLFDALTEVKVTPASRPDITEIDAEGEKTFTYTVTFEVYPEIKVADFSKLQVEQSEVTITQADEDKTLKGLTEQAIEYKAVKRKSKKGDQVTIDFKGMIDGKVFEGGAASDFKMVLGKGSMIKGFEEGLKGITSGDSTTLDLTFPKEYHAPQLAGKAVVFEVEMKEVAEPTVPELDDKFAAKFGEKDMDALKASMKKQMSVEVTNRLGNQNKDALFGVLLEANSFDVPQASINQEAKSLLQEMQQRLQQQGIPAKGDMPASTFNPEAERRVKLGLLINQIATDNKIEATKEQLDAKLAEMAKSYGENAQQMLDYYKADPSRMTSIELMVVEKMVQDLILKDAKVTIKKVTFEEATQAQA</sequence>
<dbReference type="FunFam" id="3.10.50.40:FF:000001">
    <property type="entry name" value="Trigger factor"/>
    <property type="match status" value="1"/>
</dbReference>
<evidence type="ECO:0000256" key="5">
    <source>
        <dbReference type="ARBA" id="ARBA00022618"/>
    </source>
</evidence>
<dbReference type="PANTHER" id="PTHR30560:SF3">
    <property type="entry name" value="TRIGGER FACTOR-LIKE PROTEIN TIG, CHLOROPLASTIC"/>
    <property type="match status" value="1"/>
</dbReference>
<dbReference type="Proteomes" id="UP000182798">
    <property type="component" value="Unassembled WGS sequence"/>
</dbReference>
<reference evidence="16" key="1">
    <citation type="submission" date="2016-09" db="EMBL/GenBank/DDBJ databases">
        <title>Genome Sequence of Bathymodiolus thermophilus sulfur-oxidizing gill endosymbiont.</title>
        <authorList>
            <person name="Ponnudurai R."/>
            <person name="Kleiner M."/>
            <person name="Sayavedra L."/>
            <person name="Thuermer A."/>
            <person name="Felbeck H."/>
            <person name="Schlueter R."/>
            <person name="Schweder T."/>
            <person name="Markert S."/>
        </authorList>
    </citation>
    <scope>NUCLEOTIDE SEQUENCE [LARGE SCALE GENOMIC DNA]</scope>
    <source>
        <strain evidence="16">BAT/CrabSpa'14</strain>
    </source>
</reference>
<comment type="caution">
    <text evidence="15">The sequence shown here is derived from an EMBL/GenBank/DDBJ whole genome shotgun (WGS) entry which is preliminary data.</text>
</comment>
<dbReference type="GO" id="GO:0051083">
    <property type="term" value="P:'de novo' cotranslational protein folding"/>
    <property type="evidence" value="ECO:0007669"/>
    <property type="project" value="TreeGrafter"/>
</dbReference>
<dbReference type="InterPro" id="IPR037041">
    <property type="entry name" value="Trigger_fac_C_sf"/>
</dbReference>
<dbReference type="PROSITE" id="PS50059">
    <property type="entry name" value="FKBP_PPIASE"/>
    <property type="match status" value="1"/>
</dbReference>
<evidence type="ECO:0000256" key="2">
    <source>
        <dbReference type="ARBA" id="ARBA00005464"/>
    </source>
</evidence>
<dbReference type="HAMAP" id="MF_00303">
    <property type="entry name" value="Trigger_factor_Tig"/>
    <property type="match status" value="1"/>
</dbReference>
<dbReference type="SUPFAM" id="SSF102735">
    <property type="entry name" value="Trigger factor ribosome-binding domain"/>
    <property type="match status" value="1"/>
</dbReference>
<dbReference type="GO" id="GO:0003755">
    <property type="term" value="F:peptidyl-prolyl cis-trans isomerase activity"/>
    <property type="evidence" value="ECO:0007669"/>
    <property type="project" value="UniProtKB-UniRule"/>
</dbReference>
<comment type="catalytic activity">
    <reaction evidence="1 11 12">
        <text>[protein]-peptidylproline (omega=180) = [protein]-peptidylproline (omega=0)</text>
        <dbReference type="Rhea" id="RHEA:16237"/>
        <dbReference type="Rhea" id="RHEA-COMP:10747"/>
        <dbReference type="Rhea" id="RHEA-COMP:10748"/>
        <dbReference type="ChEBI" id="CHEBI:83833"/>
        <dbReference type="ChEBI" id="CHEBI:83834"/>
        <dbReference type="EC" id="5.2.1.8"/>
    </reaction>
</comment>
<keyword evidence="11" id="KW-0963">Cytoplasm</keyword>
<evidence type="ECO:0000256" key="8">
    <source>
        <dbReference type="ARBA" id="ARBA00023235"/>
    </source>
</evidence>
<comment type="function">
    <text evidence="11">Involved in protein export. Acts as a chaperone by maintaining the newly synthesized protein in an open conformation. Functions as a peptidyl-prolyl cis-trans isomerase.</text>
</comment>
<dbReference type="OrthoDB" id="9767721at2"/>
<dbReference type="SUPFAM" id="SSF54534">
    <property type="entry name" value="FKBP-like"/>
    <property type="match status" value="1"/>
</dbReference>
<dbReference type="SUPFAM" id="SSF109998">
    <property type="entry name" value="Triger factor/SurA peptide-binding domain-like"/>
    <property type="match status" value="1"/>
</dbReference>
<dbReference type="InterPro" id="IPR036611">
    <property type="entry name" value="Trigger_fac_ribosome-bd_sf"/>
</dbReference>
<dbReference type="Pfam" id="PF00254">
    <property type="entry name" value="FKBP_C"/>
    <property type="match status" value="1"/>
</dbReference>
<evidence type="ECO:0000256" key="13">
    <source>
        <dbReference type="RuleBase" id="RU003914"/>
    </source>
</evidence>
<feature type="domain" description="PPIase FKBP-type" evidence="14">
    <location>
        <begin position="161"/>
        <end position="241"/>
    </location>
</feature>
<accession>A0A1J5UFI0</accession>
<evidence type="ECO:0000256" key="10">
    <source>
        <dbReference type="ARBA" id="ARBA00029986"/>
    </source>
</evidence>
<dbReference type="GO" id="GO:0051301">
    <property type="term" value="P:cell division"/>
    <property type="evidence" value="ECO:0007669"/>
    <property type="project" value="UniProtKB-KW"/>
</dbReference>
<evidence type="ECO:0000256" key="7">
    <source>
        <dbReference type="ARBA" id="ARBA00023186"/>
    </source>
</evidence>
<evidence type="ECO:0000256" key="12">
    <source>
        <dbReference type="PROSITE-ProRule" id="PRU00277"/>
    </source>
</evidence>
<dbReference type="GO" id="GO:0043022">
    <property type="term" value="F:ribosome binding"/>
    <property type="evidence" value="ECO:0007669"/>
    <property type="project" value="TreeGrafter"/>
</dbReference>
<dbReference type="AlphaFoldDB" id="A0A1J5UFI0"/>
<proteinExistence type="inferred from homology"/>
<dbReference type="InterPro" id="IPR046357">
    <property type="entry name" value="PPIase_dom_sf"/>
</dbReference>
<evidence type="ECO:0000256" key="4">
    <source>
        <dbReference type="ARBA" id="ARBA00016902"/>
    </source>
</evidence>
<dbReference type="PANTHER" id="PTHR30560">
    <property type="entry name" value="TRIGGER FACTOR CHAPERONE AND PEPTIDYL-PROLYL CIS/TRANS ISOMERASE"/>
    <property type="match status" value="1"/>
</dbReference>
<dbReference type="Pfam" id="PF05697">
    <property type="entry name" value="Trigger_N"/>
    <property type="match status" value="1"/>
</dbReference>
<dbReference type="InterPro" id="IPR005215">
    <property type="entry name" value="Trig_fac"/>
</dbReference>
<evidence type="ECO:0000313" key="15">
    <source>
        <dbReference type="EMBL" id="OIR24669.1"/>
    </source>
</evidence>
<dbReference type="PIRSF" id="PIRSF003095">
    <property type="entry name" value="Trigger_factor"/>
    <property type="match status" value="1"/>
</dbReference>
<dbReference type="GO" id="GO:0015031">
    <property type="term" value="P:protein transport"/>
    <property type="evidence" value="ECO:0007669"/>
    <property type="project" value="UniProtKB-UniRule"/>
</dbReference>
<dbReference type="EC" id="5.2.1.8" evidence="3 11"/>
<keyword evidence="8 11" id="KW-0413">Isomerase</keyword>
<dbReference type="Gene3D" id="3.30.70.1050">
    <property type="entry name" value="Trigger factor ribosome-binding domain"/>
    <property type="match status" value="1"/>
</dbReference>
<dbReference type="RefSeq" id="WP_071564379.1">
    <property type="nucleotide sequence ID" value="NZ_MIQH01000564.1"/>
</dbReference>
<dbReference type="InterPro" id="IPR008880">
    <property type="entry name" value="Trigger_fac_C"/>
</dbReference>
<organism evidence="15 16">
    <name type="scientific">Bathymodiolus thermophilus thioautotrophic gill symbiont</name>
    <dbReference type="NCBI Taxonomy" id="2360"/>
    <lineage>
        <taxon>Bacteria</taxon>
        <taxon>Pseudomonadati</taxon>
        <taxon>Pseudomonadota</taxon>
        <taxon>Gammaproteobacteria</taxon>
        <taxon>sulfur-oxidizing symbionts</taxon>
    </lineage>
</organism>
<evidence type="ECO:0000313" key="16">
    <source>
        <dbReference type="Proteomes" id="UP000182798"/>
    </source>
</evidence>